<evidence type="ECO:0000313" key="2">
    <source>
        <dbReference type="EMBL" id="KNZ42764.1"/>
    </source>
</evidence>
<evidence type="ECO:0000259" key="1">
    <source>
        <dbReference type="Pfam" id="PF14512"/>
    </source>
</evidence>
<dbReference type="AlphaFoldDB" id="A0A0L6U2M1"/>
<dbReference type="Proteomes" id="UP000036873">
    <property type="component" value="Unassembled WGS sequence"/>
</dbReference>
<dbReference type="InterPro" id="IPR029478">
    <property type="entry name" value="TM1586_NiRdase"/>
</dbReference>
<protein>
    <recommendedName>
        <fullName evidence="1">Putative nitroreductase TM1586 domain-containing protein</fullName>
    </recommendedName>
</protein>
<dbReference type="InterPro" id="IPR000415">
    <property type="entry name" value="Nitroreductase-like"/>
</dbReference>
<dbReference type="EMBL" id="LGYO01000009">
    <property type="protein sequence ID" value="KNZ42764.1"/>
    <property type="molecule type" value="Genomic_DNA"/>
</dbReference>
<dbReference type="STRING" id="52689.AKG39_04875"/>
<feature type="domain" description="Putative nitroreductase TM1586" evidence="1">
    <location>
        <begin position="9"/>
        <end position="255"/>
    </location>
</feature>
<gene>
    <name evidence="2" type="ORF">AKG39_04875</name>
</gene>
<evidence type="ECO:0000313" key="3">
    <source>
        <dbReference type="Proteomes" id="UP000036873"/>
    </source>
</evidence>
<proteinExistence type="predicted"/>
<sequence>MININWEDVIKIRRSARNFQIVEIKTEQLQALKNDIRSIEVPFEHTVECRFFKAKPTKRLYFSMVSPPDNLAFLSETDVVSVSKTGFIGELAILYAQSLGIATCWYGHYKLEELEKCMPHLEKEEDLQTANMGYGYAKGEVEGRRTICITPLGYHNEKGLRMVDRITEKFISYKRKPLEELMISSQSMEFISASVKYALNLARLAPSAANSQHWRFDILNEGKKITIAMPQGYKHLKWEHPNVDIGICASHFWLGLKLQHLKPKITITREHGRAKWTFELGD</sequence>
<accession>A0A0L6U2M1</accession>
<dbReference type="Gene3D" id="3.40.109.10">
    <property type="entry name" value="NADH Oxidase"/>
    <property type="match status" value="1"/>
</dbReference>
<reference evidence="3" key="1">
    <citation type="submission" date="2015-07" db="EMBL/GenBank/DDBJ databases">
        <title>Draft genome sequence of Acetobacterium bakii DSM 8293, a potential psychrophilic chemical producer through syngas fermentation.</title>
        <authorList>
            <person name="Song Y."/>
            <person name="Hwang S."/>
            <person name="Cho B.-K."/>
        </authorList>
    </citation>
    <scope>NUCLEOTIDE SEQUENCE [LARGE SCALE GENOMIC DNA]</scope>
    <source>
        <strain evidence="3">DSM 8239</strain>
    </source>
</reference>
<keyword evidence="3" id="KW-1185">Reference proteome</keyword>
<dbReference type="Gene3D" id="3.40.109.30">
    <property type="entry name" value="putative nitroreductase (tm1586), domain 2"/>
    <property type="match status" value="1"/>
</dbReference>
<dbReference type="Pfam" id="PF14512">
    <property type="entry name" value="TM1586_NiRdase"/>
    <property type="match status" value="1"/>
</dbReference>
<dbReference type="GO" id="GO:0016491">
    <property type="term" value="F:oxidoreductase activity"/>
    <property type="evidence" value="ECO:0007669"/>
    <property type="project" value="InterPro"/>
</dbReference>
<comment type="caution">
    <text evidence="2">The sequence shown here is derived from an EMBL/GenBank/DDBJ whole genome shotgun (WGS) entry which is preliminary data.</text>
</comment>
<name>A0A0L6U2M1_9FIRM</name>
<dbReference type="RefSeq" id="WP_050739246.1">
    <property type="nucleotide sequence ID" value="NZ_LGYO01000009.1"/>
</dbReference>
<dbReference type="SUPFAM" id="SSF55469">
    <property type="entry name" value="FMN-dependent nitroreductase-like"/>
    <property type="match status" value="2"/>
</dbReference>
<organism evidence="2 3">
    <name type="scientific">Acetobacterium bakii</name>
    <dbReference type="NCBI Taxonomy" id="52689"/>
    <lineage>
        <taxon>Bacteria</taxon>
        <taxon>Bacillati</taxon>
        <taxon>Bacillota</taxon>
        <taxon>Clostridia</taxon>
        <taxon>Eubacteriales</taxon>
        <taxon>Eubacteriaceae</taxon>
        <taxon>Acetobacterium</taxon>
    </lineage>
</organism>